<dbReference type="AlphaFoldDB" id="K2GHB3"/>
<dbReference type="Pfam" id="PF02308">
    <property type="entry name" value="MgtC"/>
    <property type="match status" value="1"/>
</dbReference>
<protein>
    <recommendedName>
        <fullName evidence="4">DUF4010 domain-containing protein</fullName>
    </recommendedName>
</protein>
<proteinExistence type="predicted"/>
<evidence type="ECO:0000259" key="2">
    <source>
        <dbReference type="Pfam" id="PF13194"/>
    </source>
</evidence>
<evidence type="ECO:0000313" key="3">
    <source>
        <dbReference type="EMBL" id="EKE29829.1"/>
    </source>
</evidence>
<evidence type="ECO:0008006" key="4">
    <source>
        <dbReference type="Google" id="ProtNLM"/>
    </source>
</evidence>
<organism evidence="3">
    <name type="scientific">uncultured bacterium</name>
    <name type="common">gcode 4</name>
    <dbReference type="NCBI Taxonomy" id="1234023"/>
    <lineage>
        <taxon>Bacteria</taxon>
        <taxon>environmental samples</taxon>
    </lineage>
</organism>
<dbReference type="Pfam" id="PF13194">
    <property type="entry name" value="DUF4010"/>
    <property type="match status" value="1"/>
</dbReference>
<gene>
    <name evidence="3" type="ORF">ACD_2C00091G0015</name>
</gene>
<dbReference type="PANTHER" id="PTHR39084:SF1">
    <property type="entry name" value="DUF4010 DOMAIN-CONTAINING PROTEIN"/>
    <property type="match status" value="1"/>
</dbReference>
<accession>K2GHB3</accession>
<dbReference type="InterPro" id="IPR049177">
    <property type="entry name" value="MgtC_SapB_SrpB_YhiD_N"/>
</dbReference>
<feature type="domain" description="DUF4010" evidence="2">
    <location>
        <begin position="202"/>
        <end position="416"/>
    </location>
</feature>
<name>K2GHB3_9BACT</name>
<feature type="domain" description="MgtC/SapB/SrpB/YhiD N-terminal" evidence="1">
    <location>
        <begin position="10"/>
        <end position="131"/>
    </location>
</feature>
<comment type="caution">
    <text evidence="3">The sequence shown here is derived from an EMBL/GenBank/DDBJ whole genome shotgun (WGS) entry which is preliminary data.</text>
</comment>
<dbReference type="EMBL" id="AMFJ01000091">
    <property type="protein sequence ID" value="EKE29829.1"/>
    <property type="molecule type" value="Genomic_DNA"/>
</dbReference>
<sequence>MELDFFLKILVASVLWGLIWLERDISHKNQLEQFAWLRSYALIAFLGAIWTILDQVFVTKFIFSITLFVLFSLIVASAYIYAAFKKNDIGITSELAAFLTFFIWTFVWLGFLKVSIIFTITLILIISLKEWSIKLKERIWKDEFMHTLKFAVIAFVVLPLLPDAKFSIWNLLSFLWMAESWITHPIMNMAFFNPYSVWFFVVVMSAVWYVWYVLSKIFGKNSSVVLSSLIWWMVSSTAVTATMSENSKADVKNPYIYVMWVLAANSVMLIRVVWIVLVLNIALLKNLYLPALLMLVWFAVVMLYSYRKSKEAASKTKVDLDEKMESPFSLAPALKFWLFILFIKFIAWIWLLYKELFLGDFFYYIFWIISWFADVDAITQTMATQSQEWSVTAKLAITTILLAVMSNNVVKSSMAYKFWWKVYWKIVMGAFWLSIVLGLAGIFLS</sequence>
<dbReference type="PANTHER" id="PTHR39084">
    <property type="entry name" value="MEMBRANE PROTEIN-RELATED"/>
    <property type="match status" value="1"/>
</dbReference>
<evidence type="ECO:0000259" key="1">
    <source>
        <dbReference type="Pfam" id="PF02308"/>
    </source>
</evidence>
<reference evidence="3" key="1">
    <citation type="journal article" date="2012" name="Science">
        <title>Fermentation, hydrogen, and sulfur metabolism in multiple uncultivated bacterial phyla.</title>
        <authorList>
            <person name="Wrighton K.C."/>
            <person name="Thomas B.C."/>
            <person name="Sharon I."/>
            <person name="Miller C.S."/>
            <person name="Castelle C.J."/>
            <person name="VerBerkmoes N.C."/>
            <person name="Wilkins M.J."/>
            <person name="Hettich R.L."/>
            <person name="Lipton M.S."/>
            <person name="Williams K.H."/>
            <person name="Long P.E."/>
            <person name="Banfield J.F."/>
        </authorList>
    </citation>
    <scope>NUCLEOTIDE SEQUENCE [LARGE SCALE GENOMIC DNA]</scope>
</reference>
<dbReference type="InterPro" id="IPR025105">
    <property type="entry name" value="DUF4010"/>
</dbReference>